<dbReference type="PANTHER" id="PTHR43692">
    <property type="entry name" value="UDP-N-ACETYLMURAMOYLALANINE--D-GLUTAMATE LIGASE"/>
    <property type="match status" value="1"/>
</dbReference>
<dbReference type="Pfam" id="PF21799">
    <property type="entry name" value="MurD-like_N"/>
    <property type="match status" value="1"/>
</dbReference>
<keyword evidence="7 8" id="KW-0573">Peptidoglycan synthesis</keyword>
<evidence type="ECO:0000256" key="4">
    <source>
        <dbReference type="ARBA" id="ARBA00022598"/>
    </source>
</evidence>
<feature type="binding site" evidence="7">
    <location>
        <begin position="117"/>
        <end position="123"/>
    </location>
    <ligand>
        <name>ATP</name>
        <dbReference type="ChEBI" id="CHEBI:30616"/>
    </ligand>
</feature>
<evidence type="ECO:0000259" key="10">
    <source>
        <dbReference type="Pfam" id="PF08245"/>
    </source>
</evidence>
<dbReference type="InterPro" id="IPR036565">
    <property type="entry name" value="Mur-like_cat_sf"/>
</dbReference>
<keyword evidence="7 8" id="KW-0131">Cell cycle</keyword>
<keyword evidence="6 7" id="KW-0067">ATP-binding</keyword>
<dbReference type="InterPro" id="IPR005762">
    <property type="entry name" value="MurD"/>
</dbReference>
<dbReference type="GO" id="GO:0051301">
    <property type="term" value="P:cell division"/>
    <property type="evidence" value="ECO:0007669"/>
    <property type="project" value="UniProtKB-KW"/>
</dbReference>
<dbReference type="InterPro" id="IPR036615">
    <property type="entry name" value="Mur_ligase_C_dom_sf"/>
</dbReference>
<dbReference type="PANTHER" id="PTHR43692:SF1">
    <property type="entry name" value="UDP-N-ACETYLMURAMOYLALANINE--D-GLUTAMATE LIGASE"/>
    <property type="match status" value="1"/>
</dbReference>
<evidence type="ECO:0000256" key="6">
    <source>
        <dbReference type="ARBA" id="ARBA00022840"/>
    </source>
</evidence>
<keyword evidence="4 7" id="KW-0436">Ligase</keyword>
<accession>A0A455SIG2</accession>
<dbReference type="GO" id="GO:0071555">
    <property type="term" value="P:cell wall organization"/>
    <property type="evidence" value="ECO:0007669"/>
    <property type="project" value="UniProtKB-KW"/>
</dbReference>
<evidence type="ECO:0000256" key="7">
    <source>
        <dbReference type="HAMAP-Rule" id="MF_00639"/>
    </source>
</evidence>
<dbReference type="HAMAP" id="MF_00639">
    <property type="entry name" value="MurD"/>
    <property type="match status" value="1"/>
</dbReference>
<keyword evidence="7 8" id="KW-0133">Cell shape</keyword>
<dbReference type="Gene3D" id="3.40.50.720">
    <property type="entry name" value="NAD(P)-binding Rossmann-like Domain"/>
    <property type="match status" value="1"/>
</dbReference>
<feature type="domain" description="Mur ligase C-terminal" evidence="9">
    <location>
        <begin position="314"/>
        <end position="433"/>
    </location>
</feature>
<keyword evidence="5 7" id="KW-0547">Nucleotide-binding</keyword>
<sequence>MDLRGKRVLVMGLGLQGSGMAAARYAAQQGAIVRVTDMKSPDILAPSVRALAGLPIEFILGQHREEDFIWADIVIRNPGVPRTSSYLLLAQEHGARIEMEIALFFLNCPGRIIGVTGTRGKTTTSTLLYEILRESGARVVLGGNVAGVETLSLLPEITEETLVVLELSSWQLEGLAPHTISPAVAVMTNLYPDHLNTYSGMEEYAEAKANIFRYQSEKGIAVFNYENPWTRRFGLEAPGQTWFTSVELGGSFPREALDEHGKPSRIEPFVFTESPLAGKHNRENVMLATTTARLLGVDDATIARAVRGFRGVAHRLAEVRTVNGVRYINDSTSTTPVAGQVAIEAFREPLVLVAGGNTKHLPLDAWPRLIVERCRDVVLLSGNGTDELLPAIEEEAKKQRKENPVRGVFGDFQQAMETAVSLTKPGDVLLFSPGFTSFGMFQNEFERGDRFVAFVEKL</sequence>
<comment type="similarity">
    <text evidence="7">Belongs to the MurCDEF family.</text>
</comment>
<dbReference type="Gene3D" id="3.40.1190.10">
    <property type="entry name" value="Mur-like, catalytic domain"/>
    <property type="match status" value="1"/>
</dbReference>
<dbReference type="Gene3D" id="3.90.190.20">
    <property type="entry name" value="Mur ligase, C-terminal domain"/>
    <property type="match status" value="1"/>
</dbReference>
<dbReference type="UniPathway" id="UPA00219"/>
<dbReference type="Pfam" id="PF02875">
    <property type="entry name" value="Mur_ligase_C"/>
    <property type="match status" value="1"/>
</dbReference>
<evidence type="ECO:0000259" key="9">
    <source>
        <dbReference type="Pfam" id="PF02875"/>
    </source>
</evidence>
<dbReference type="AlphaFoldDB" id="A0A455SIG2"/>
<dbReference type="InterPro" id="IPR004101">
    <property type="entry name" value="Mur_ligase_C"/>
</dbReference>
<comment type="subcellular location">
    <subcellularLocation>
        <location evidence="1 7 8">Cytoplasm</location>
    </subcellularLocation>
</comment>
<comment type="catalytic activity">
    <reaction evidence="7 8">
        <text>UDP-N-acetyl-alpha-D-muramoyl-L-alanine + D-glutamate + ATP = UDP-N-acetyl-alpha-D-muramoyl-L-alanyl-D-glutamate + ADP + phosphate + H(+)</text>
        <dbReference type="Rhea" id="RHEA:16429"/>
        <dbReference type="ChEBI" id="CHEBI:15378"/>
        <dbReference type="ChEBI" id="CHEBI:29986"/>
        <dbReference type="ChEBI" id="CHEBI:30616"/>
        <dbReference type="ChEBI" id="CHEBI:43474"/>
        <dbReference type="ChEBI" id="CHEBI:83898"/>
        <dbReference type="ChEBI" id="CHEBI:83900"/>
        <dbReference type="ChEBI" id="CHEBI:456216"/>
        <dbReference type="EC" id="6.3.2.9"/>
    </reaction>
</comment>
<gene>
    <name evidence="7 11" type="primary">murD</name>
    <name evidence="11" type="ORF">KTC_29880</name>
</gene>
<dbReference type="GO" id="GO:0008360">
    <property type="term" value="P:regulation of cell shape"/>
    <property type="evidence" value="ECO:0007669"/>
    <property type="project" value="UniProtKB-KW"/>
</dbReference>
<dbReference type="GO" id="GO:0005524">
    <property type="term" value="F:ATP binding"/>
    <property type="evidence" value="ECO:0007669"/>
    <property type="project" value="UniProtKB-UniRule"/>
</dbReference>
<evidence type="ECO:0000256" key="1">
    <source>
        <dbReference type="ARBA" id="ARBA00004496"/>
    </source>
</evidence>
<organism evidence="11">
    <name type="scientific">Thermosporothrix sp. COM3</name>
    <dbReference type="NCBI Taxonomy" id="2490863"/>
    <lineage>
        <taxon>Bacteria</taxon>
        <taxon>Bacillati</taxon>
        <taxon>Chloroflexota</taxon>
        <taxon>Ktedonobacteria</taxon>
        <taxon>Ktedonobacterales</taxon>
        <taxon>Thermosporotrichaceae</taxon>
        <taxon>Thermosporothrix</taxon>
    </lineage>
</organism>
<dbReference type="InterPro" id="IPR013221">
    <property type="entry name" value="Mur_ligase_cen"/>
</dbReference>
<evidence type="ECO:0000313" key="11">
    <source>
        <dbReference type="EMBL" id="BBH88237.1"/>
    </source>
</evidence>
<dbReference type="EC" id="6.3.2.9" evidence="7 8"/>
<keyword evidence="7 8" id="KW-0961">Cell wall biogenesis/degradation</keyword>
<protein>
    <recommendedName>
        <fullName evidence="7 8">UDP-N-acetylmuramoylalanine--D-glutamate ligase</fullName>
        <ecNumber evidence="7 8">6.3.2.9</ecNumber>
    </recommendedName>
    <alternativeName>
        <fullName evidence="7">D-glutamic acid-adding enzyme</fullName>
    </alternativeName>
    <alternativeName>
        <fullName evidence="7">UDP-N-acetylmuramoyl-L-alanyl-D-glutamate synthetase</fullName>
    </alternativeName>
</protein>
<dbReference type="Pfam" id="PF08245">
    <property type="entry name" value="Mur_ligase_M"/>
    <property type="match status" value="1"/>
</dbReference>
<reference evidence="11" key="1">
    <citation type="submission" date="2018-12" db="EMBL/GenBank/DDBJ databases">
        <title>Novel natural products biosynthetic potential of the class Ktedonobacteria.</title>
        <authorList>
            <person name="Zheng Y."/>
            <person name="Saitou A."/>
            <person name="Wang C.M."/>
            <person name="Toyoda A."/>
            <person name="Minakuchi Y."/>
            <person name="Sekiguchi Y."/>
            <person name="Ueda K."/>
            <person name="Takano H."/>
            <person name="Sakai Y."/>
            <person name="Yokota A."/>
            <person name="Yabe S."/>
        </authorList>
    </citation>
    <scope>NUCLEOTIDE SEQUENCE</scope>
    <source>
        <strain evidence="11">COM3</strain>
    </source>
</reference>
<dbReference type="EMBL" id="AP019376">
    <property type="protein sequence ID" value="BBH88237.1"/>
    <property type="molecule type" value="Genomic_DNA"/>
</dbReference>
<name>A0A455SIG2_9CHLR</name>
<evidence type="ECO:0000256" key="5">
    <source>
        <dbReference type="ARBA" id="ARBA00022741"/>
    </source>
</evidence>
<keyword evidence="7 8" id="KW-0132">Cell division</keyword>
<keyword evidence="3 7" id="KW-0963">Cytoplasm</keyword>
<evidence type="ECO:0000256" key="8">
    <source>
        <dbReference type="RuleBase" id="RU003664"/>
    </source>
</evidence>
<dbReference type="GO" id="GO:0005737">
    <property type="term" value="C:cytoplasm"/>
    <property type="evidence" value="ECO:0007669"/>
    <property type="project" value="UniProtKB-SubCell"/>
</dbReference>
<comment type="pathway">
    <text evidence="2 7 8">Cell wall biogenesis; peptidoglycan biosynthesis.</text>
</comment>
<dbReference type="GO" id="GO:0009252">
    <property type="term" value="P:peptidoglycan biosynthetic process"/>
    <property type="evidence" value="ECO:0007669"/>
    <property type="project" value="UniProtKB-UniRule"/>
</dbReference>
<dbReference type="NCBIfam" id="TIGR01087">
    <property type="entry name" value="murD"/>
    <property type="match status" value="1"/>
</dbReference>
<dbReference type="SUPFAM" id="SSF51984">
    <property type="entry name" value="MurCD N-terminal domain"/>
    <property type="match status" value="1"/>
</dbReference>
<proteinExistence type="inferred from homology"/>
<dbReference type="GO" id="GO:0008764">
    <property type="term" value="F:UDP-N-acetylmuramoylalanine-D-glutamate ligase activity"/>
    <property type="evidence" value="ECO:0007669"/>
    <property type="project" value="UniProtKB-UniRule"/>
</dbReference>
<evidence type="ECO:0000256" key="2">
    <source>
        <dbReference type="ARBA" id="ARBA00004752"/>
    </source>
</evidence>
<comment type="function">
    <text evidence="7 8">Cell wall formation. Catalyzes the addition of glutamate to the nucleotide precursor UDP-N-acetylmuramoyl-L-alanine (UMA).</text>
</comment>
<dbReference type="SUPFAM" id="SSF53244">
    <property type="entry name" value="MurD-like peptide ligases, peptide-binding domain"/>
    <property type="match status" value="1"/>
</dbReference>
<evidence type="ECO:0000256" key="3">
    <source>
        <dbReference type="ARBA" id="ARBA00022490"/>
    </source>
</evidence>
<dbReference type="SUPFAM" id="SSF53623">
    <property type="entry name" value="MurD-like peptide ligases, catalytic domain"/>
    <property type="match status" value="1"/>
</dbReference>
<feature type="domain" description="Mur ligase central" evidence="10">
    <location>
        <begin position="115"/>
        <end position="291"/>
    </location>
</feature>